<keyword evidence="3" id="KW-1185">Reference proteome</keyword>
<name>A0A392UY84_9FABA</name>
<organism evidence="2 3">
    <name type="scientific">Trifolium medium</name>
    <dbReference type="NCBI Taxonomy" id="97028"/>
    <lineage>
        <taxon>Eukaryota</taxon>
        <taxon>Viridiplantae</taxon>
        <taxon>Streptophyta</taxon>
        <taxon>Embryophyta</taxon>
        <taxon>Tracheophyta</taxon>
        <taxon>Spermatophyta</taxon>
        <taxon>Magnoliopsida</taxon>
        <taxon>eudicotyledons</taxon>
        <taxon>Gunneridae</taxon>
        <taxon>Pentapetalae</taxon>
        <taxon>rosids</taxon>
        <taxon>fabids</taxon>
        <taxon>Fabales</taxon>
        <taxon>Fabaceae</taxon>
        <taxon>Papilionoideae</taxon>
        <taxon>50 kb inversion clade</taxon>
        <taxon>NPAAA clade</taxon>
        <taxon>Hologalegina</taxon>
        <taxon>IRL clade</taxon>
        <taxon>Trifolieae</taxon>
        <taxon>Trifolium</taxon>
    </lineage>
</organism>
<evidence type="ECO:0000313" key="3">
    <source>
        <dbReference type="Proteomes" id="UP000265520"/>
    </source>
</evidence>
<proteinExistence type="predicted"/>
<feature type="region of interest" description="Disordered" evidence="1">
    <location>
        <begin position="1"/>
        <end position="28"/>
    </location>
</feature>
<comment type="caution">
    <text evidence="2">The sequence shown here is derived from an EMBL/GenBank/DDBJ whole genome shotgun (WGS) entry which is preliminary data.</text>
</comment>
<evidence type="ECO:0000256" key="1">
    <source>
        <dbReference type="SAM" id="MobiDB-lite"/>
    </source>
</evidence>
<accession>A0A392UY84</accession>
<dbReference type="EMBL" id="LXQA010982259">
    <property type="protein sequence ID" value="MCI79831.1"/>
    <property type="molecule type" value="Genomic_DNA"/>
</dbReference>
<dbReference type="Proteomes" id="UP000265520">
    <property type="component" value="Unassembled WGS sequence"/>
</dbReference>
<evidence type="ECO:0000313" key="2">
    <source>
        <dbReference type="EMBL" id="MCI79831.1"/>
    </source>
</evidence>
<feature type="non-terminal residue" evidence="2">
    <location>
        <position position="40"/>
    </location>
</feature>
<protein>
    <submittedName>
        <fullName evidence="2">Uncharacterized protein</fullName>
    </submittedName>
</protein>
<dbReference type="AlphaFoldDB" id="A0A392UY84"/>
<sequence>MNAATLRVSDVPPSLSDRSDMTPHTLLHASSYPATKSFAS</sequence>
<reference evidence="2 3" key="1">
    <citation type="journal article" date="2018" name="Front. Plant Sci.">
        <title>Red Clover (Trifolium pratense) and Zigzag Clover (T. medium) - A Picture of Genomic Similarities and Differences.</title>
        <authorList>
            <person name="Dluhosova J."/>
            <person name="Istvanek J."/>
            <person name="Nedelnik J."/>
            <person name="Repkova J."/>
        </authorList>
    </citation>
    <scope>NUCLEOTIDE SEQUENCE [LARGE SCALE GENOMIC DNA]</scope>
    <source>
        <strain evidence="3">cv. 10/8</strain>
        <tissue evidence="2">Leaf</tissue>
    </source>
</reference>